<dbReference type="Proteomes" id="UP000265703">
    <property type="component" value="Unassembled WGS sequence"/>
</dbReference>
<evidence type="ECO:0000313" key="3">
    <source>
        <dbReference type="Proteomes" id="UP000265703"/>
    </source>
</evidence>
<evidence type="ECO:0000313" key="2">
    <source>
        <dbReference type="EMBL" id="RIA99540.1"/>
    </source>
</evidence>
<dbReference type="GO" id="GO:0003677">
    <property type="term" value="F:DNA binding"/>
    <property type="evidence" value="ECO:0007669"/>
    <property type="project" value="InterPro"/>
</dbReference>
<gene>
    <name evidence="2" type="ORF">C1645_800589</name>
</gene>
<feature type="region of interest" description="Disordered" evidence="1">
    <location>
        <begin position="358"/>
        <end position="380"/>
    </location>
</feature>
<comment type="caution">
    <text evidence="2">The sequence shown here is derived from an EMBL/GenBank/DDBJ whole genome shotgun (WGS) entry which is preliminary data.</text>
</comment>
<feature type="compositionally biased region" description="Low complexity" evidence="1">
    <location>
        <begin position="169"/>
        <end position="182"/>
    </location>
</feature>
<evidence type="ECO:0000256" key="1">
    <source>
        <dbReference type="SAM" id="MobiDB-lite"/>
    </source>
</evidence>
<sequence length="380" mass="42451">MSNVNNTNTSFSELITAVREVRDNANRFLESLERFDNIRHEINVKSLNNFIQGILNTDYNEIEEVAAVDTTSTGRQSTTSTIITSSPAFVNSRHPLLAESFSESSIEPTKSPPAVSSISPYSQIETPSDITSTTFPNITPIVTESQESHSESSITTQYPRVLLEDHTTTTTNSATISTSTISFKRPRGRPRKFSNRYASIIDQVVPTKSDRRYSQKNAGNSHITGKSINSSEMCYSDTSDSFSSRSGSADIYSSDDDSNFEKVMNLVRTYISSTRSDVLKDGIYTWKNTRPVFVNEHLVKVKKLFRNNNILSSPNEDDDIVSAFKRIHTSRRSMHLTRQKYVHTNSSSSKSAIINVVDSVNSTRSRGRPPKSSSKGKQHM</sequence>
<name>A0A397TMV9_9GLOM</name>
<protein>
    <submittedName>
        <fullName evidence="2">Uncharacterized protein</fullName>
    </submittedName>
</protein>
<proteinExistence type="predicted"/>
<dbReference type="SMART" id="SM00384">
    <property type="entry name" value="AT_hook"/>
    <property type="match status" value="2"/>
</dbReference>
<reference evidence="2 3" key="1">
    <citation type="submission" date="2018-06" db="EMBL/GenBank/DDBJ databases">
        <title>Comparative genomics reveals the genomic features of Rhizophagus irregularis, R. cerebriforme, R. diaphanum and Gigaspora rosea, and their symbiotic lifestyle signature.</title>
        <authorList>
            <person name="Morin E."/>
            <person name="San Clemente H."/>
            <person name="Chen E.C.H."/>
            <person name="De La Providencia I."/>
            <person name="Hainaut M."/>
            <person name="Kuo A."/>
            <person name="Kohler A."/>
            <person name="Murat C."/>
            <person name="Tang N."/>
            <person name="Roy S."/>
            <person name="Loubradou J."/>
            <person name="Henrissat B."/>
            <person name="Grigoriev I.V."/>
            <person name="Corradi N."/>
            <person name="Roux C."/>
            <person name="Martin F.M."/>
        </authorList>
    </citation>
    <scope>NUCLEOTIDE SEQUENCE [LARGE SCALE GENOMIC DNA]</scope>
    <source>
        <strain evidence="2 3">DAOM 227022</strain>
    </source>
</reference>
<feature type="region of interest" description="Disordered" evidence="1">
    <location>
        <begin position="102"/>
        <end position="135"/>
    </location>
</feature>
<feature type="region of interest" description="Disordered" evidence="1">
    <location>
        <begin position="169"/>
        <end position="189"/>
    </location>
</feature>
<dbReference type="InterPro" id="IPR017956">
    <property type="entry name" value="AT_hook_DNA-bd_motif"/>
</dbReference>
<dbReference type="OrthoDB" id="2409477at2759"/>
<dbReference type="Pfam" id="PF02178">
    <property type="entry name" value="AT_hook"/>
    <property type="match status" value="2"/>
</dbReference>
<keyword evidence="3" id="KW-1185">Reference proteome</keyword>
<accession>A0A397TMV9</accession>
<dbReference type="AlphaFoldDB" id="A0A397TMV9"/>
<dbReference type="EMBL" id="QKYT01000003">
    <property type="protein sequence ID" value="RIA99540.1"/>
    <property type="molecule type" value="Genomic_DNA"/>
</dbReference>
<organism evidence="2 3">
    <name type="scientific">Glomus cerebriforme</name>
    <dbReference type="NCBI Taxonomy" id="658196"/>
    <lineage>
        <taxon>Eukaryota</taxon>
        <taxon>Fungi</taxon>
        <taxon>Fungi incertae sedis</taxon>
        <taxon>Mucoromycota</taxon>
        <taxon>Glomeromycotina</taxon>
        <taxon>Glomeromycetes</taxon>
        <taxon>Glomerales</taxon>
        <taxon>Glomeraceae</taxon>
        <taxon>Glomus</taxon>
    </lineage>
</organism>
<feature type="compositionally biased region" description="Basic residues" evidence="1">
    <location>
        <begin position="365"/>
        <end position="380"/>
    </location>
</feature>